<dbReference type="Pfam" id="PF13242">
    <property type="entry name" value="Hydrolase_like"/>
    <property type="match status" value="1"/>
</dbReference>
<feature type="active site" description="Proton donor" evidence="8">
    <location>
        <position position="19"/>
    </location>
</feature>
<keyword evidence="13" id="KW-1185">Reference proteome</keyword>
<feature type="binding site" evidence="9">
    <location>
        <begin position="25"/>
        <end position="28"/>
    </location>
    <ligand>
        <name>substrate</name>
    </ligand>
</feature>
<keyword evidence="11" id="KW-0460">Magnesium</keyword>
<name>A0AA48KDI8_9BACT</name>
<evidence type="ECO:0000256" key="4">
    <source>
        <dbReference type="ARBA" id="ARBA00022801"/>
    </source>
</evidence>
<keyword evidence="11" id="KW-0862">Zinc</keyword>
<dbReference type="EC" id="3.1.3.-" evidence="7"/>
<dbReference type="GO" id="GO:0005975">
    <property type="term" value="P:carbohydrate metabolic process"/>
    <property type="evidence" value="ECO:0007669"/>
    <property type="project" value="InterPro"/>
</dbReference>
<dbReference type="GO" id="GO:0046872">
    <property type="term" value="F:metal ion binding"/>
    <property type="evidence" value="ECO:0007669"/>
    <property type="project" value="UniProtKB-KW"/>
</dbReference>
<dbReference type="GO" id="GO:0016791">
    <property type="term" value="F:phosphatase activity"/>
    <property type="evidence" value="ECO:0007669"/>
    <property type="project" value="InterPro"/>
</dbReference>
<dbReference type="NCBIfam" id="TIGR01656">
    <property type="entry name" value="Histidinol-ppas"/>
    <property type="match status" value="1"/>
</dbReference>
<keyword evidence="2 7" id="KW-0963">Cytoplasm</keyword>
<feature type="binding site" evidence="9">
    <location>
        <begin position="59"/>
        <end position="62"/>
    </location>
    <ligand>
        <name>substrate</name>
    </ligand>
</feature>
<comment type="cofactor">
    <cofactor evidence="11">
        <name>Mg(2+)</name>
        <dbReference type="ChEBI" id="CHEBI:18420"/>
    </cofactor>
</comment>
<reference evidence="12" key="1">
    <citation type="journal article" date="2023" name="Int. J. Syst. Evol. Microbiol.">
        <title>Mesoterricola silvestris gen. nov., sp. nov., Mesoterricola sediminis sp. nov., Geothrix oryzae sp. nov., Geothrix edaphica sp. nov., Geothrix rubra sp. nov., and Geothrix limicola sp. nov., six novel members of Acidobacteriota isolated from soils.</title>
        <authorList>
            <person name="Itoh H."/>
            <person name="Sugisawa Y."/>
            <person name="Mise K."/>
            <person name="Xu Z."/>
            <person name="Kuniyasu M."/>
            <person name="Ushijima N."/>
            <person name="Kawano K."/>
            <person name="Kobayashi E."/>
            <person name="Shiratori Y."/>
            <person name="Masuda Y."/>
            <person name="Senoo K."/>
        </authorList>
    </citation>
    <scope>NUCLEOTIDE SEQUENCE</scope>
    <source>
        <strain evidence="12">W786</strain>
    </source>
</reference>
<evidence type="ECO:0000256" key="2">
    <source>
        <dbReference type="ARBA" id="ARBA00022490"/>
    </source>
</evidence>
<dbReference type="Proteomes" id="UP001228113">
    <property type="component" value="Chromosome"/>
</dbReference>
<evidence type="ECO:0000256" key="3">
    <source>
        <dbReference type="ARBA" id="ARBA00022723"/>
    </source>
</evidence>
<dbReference type="InterPro" id="IPR006549">
    <property type="entry name" value="HAD-SF_hydro_IIIA"/>
</dbReference>
<dbReference type="GO" id="GO:0005737">
    <property type="term" value="C:cytoplasm"/>
    <property type="evidence" value="ECO:0007669"/>
    <property type="project" value="UniProtKB-SubCell"/>
</dbReference>
<dbReference type="InterPro" id="IPR006543">
    <property type="entry name" value="Histidinol-phos"/>
</dbReference>
<evidence type="ECO:0000256" key="11">
    <source>
        <dbReference type="PIRSR" id="PIRSR004682-4"/>
    </source>
</evidence>
<dbReference type="KEGG" id="msea:METESE_13300"/>
<evidence type="ECO:0000313" key="12">
    <source>
        <dbReference type="EMBL" id="BDU76372.1"/>
    </source>
</evidence>
<keyword evidence="5 7" id="KW-0119">Carbohydrate metabolism</keyword>
<feature type="binding site" evidence="11">
    <location>
        <position position="19"/>
    </location>
    <ligand>
        <name>Mg(2+)</name>
        <dbReference type="ChEBI" id="CHEBI:18420"/>
    </ligand>
</feature>
<feature type="site" description="Stabilizes the phosphoryl group" evidence="10">
    <location>
        <position position="59"/>
    </location>
</feature>
<protein>
    <recommendedName>
        <fullName evidence="6 7">D,D-heptose 1,7-bisphosphate phosphatase</fullName>
        <ecNumber evidence="7">3.1.3.-</ecNumber>
    </recommendedName>
</protein>
<dbReference type="EMBL" id="AP027081">
    <property type="protein sequence ID" value="BDU76372.1"/>
    <property type="molecule type" value="Genomic_DNA"/>
</dbReference>
<feature type="active site" description="Nucleophile" evidence="8">
    <location>
        <position position="17"/>
    </location>
</feature>
<evidence type="ECO:0000256" key="7">
    <source>
        <dbReference type="PIRNR" id="PIRNR004682"/>
    </source>
</evidence>
<feature type="site" description="Contributes to substrate recognition" evidence="10">
    <location>
        <position position="116"/>
    </location>
</feature>
<dbReference type="Gene3D" id="3.40.50.1000">
    <property type="entry name" value="HAD superfamily/HAD-like"/>
    <property type="match status" value="1"/>
</dbReference>
<accession>A0AA48KDI8</accession>
<dbReference type="InterPro" id="IPR036412">
    <property type="entry name" value="HAD-like_sf"/>
</dbReference>
<proteinExistence type="inferred from homology"/>
<evidence type="ECO:0000256" key="10">
    <source>
        <dbReference type="PIRSR" id="PIRSR004682-3"/>
    </source>
</evidence>
<dbReference type="NCBIfam" id="TIGR01662">
    <property type="entry name" value="HAD-SF-IIIA"/>
    <property type="match status" value="1"/>
</dbReference>
<dbReference type="AlphaFoldDB" id="A0AA48KDI8"/>
<evidence type="ECO:0000256" key="5">
    <source>
        <dbReference type="ARBA" id="ARBA00023277"/>
    </source>
</evidence>
<dbReference type="PIRSF" id="PIRSF004682">
    <property type="entry name" value="GmhB"/>
    <property type="match status" value="1"/>
</dbReference>
<evidence type="ECO:0000256" key="8">
    <source>
        <dbReference type="PIRSR" id="PIRSR004682-1"/>
    </source>
</evidence>
<feature type="binding site" evidence="11">
    <location>
        <position position="143"/>
    </location>
    <ligand>
        <name>Mg(2+)</name>
        <dbReference type="ChEBI" id="CHEBI:18420"/>
    </ligand>
</feature>
<comment type="similarity">
    <text evidence="7">Belongs to the gmhB family.</text>
</comment>
<gene>
    <name evidence="12" type="primary">gmhB</name>
    <name evidence="12" type="ORF">METESE_13300</name>
</gene>
<feature type="binding site" evidence="9">
    <location>
        <begin position="17"/>
        <end position="19"/>
    </location>
    <ligand>
        <name>substrate</name>
    </ligand>
</feature>
<keyword evidence="4 7" id="KW-0378">Hydrolase</keyword>
<sequence>MTSVPAHGSARPAVFIDRDGTLNEEVGYLHRPEDVVLVPGSARALARVNALGIPVVVVTNQAGIGKGKYGWDAFRAVSARVGALLAEEGARVDAVYAAPHHPDGVGDYAHPDHPDRKPNPGMLLRAAEELGLDLARSWMIGDKAIDLGAARNAGCRAALVLTGYGRGVDPALADLVAADLPEALDRILALGFGEAP</sequence>
<feature type="binding site" evidence="11">
    <location>
        <position position="100"/>
    </location>
    <ligand>
        <name>Zn(2+)</name>
        <dbReference type="ChEBI" id="CHEBI:29105"/>
    </ligand>
</feature>
<feature type="binding site" evidence="11">
    <location>
        <position position="17"/>
    </location>
    <ligand>
        <name>Mg(2+)</name>
        <dbReference type="ChEBI" id="CHEBI:18420"/>
    </ligand>
</feature>
<organism evidence="12 13">
    <name type="scientific">Mesoterricola sediminis</name>
    <dbReference type="NCBI Taxonomy" id="2927980"/>
    <lineage>
        <taxon>Bacteria</taxon>
        <taxon>Pseudomonadati</taxon>
        <taxon>Acidobacteriota</taxon>
        <taxon>Holophagae</taxon>
        <taxon>Holophagales</taxon>
        <taxon>Holophagaceae</taxon>
        <taxon>Mesoterricola</taxon>
    </lineage>
</organism>
<feature type="site" description="Stabilizes the phosphoryl group" evidence="10">
    <location>
        <position position="117"/>
    </location>
</feature>
<comment type="subcellular location">
    <subcellularLocation>
        <location evidence="1 7">Cytoplasm</location>
    </subcellularLocation>
</comment>
<evidence type="ECO:0000313" key="13">
    <source>
        <dbReference type="Proteomes" id="UP001228113"/>
    </source>
</evidence>
<dbReference type="InterPro" id="IPR023214">
    <property type="entry name" value="HAD_sf"/>
</dbReference>
<dbReference type="PANTHER" id="PTHR42891:SF1">
    <property type="entry name" value="D-GLYCERO-BETA-D-MANNO-HEPTOSE-1,7-BISPHOSPHATE 7-PHOSPHATASE"/>
    <property type="match status" value="1"/>
</dbReference>
<comment type="cofactor">
    <cofactor evidence="11">
        <name>Zn(2+)</name>
        <dbReference type="ChEBI" id="CHEBI:29105"/>
    </cofactor>
</comment>
<evidence type="ECO:0000256" key="6">
    <source>
        <dbReference type="ARBA" id="ARBA00031828"/>
    </source>
</evidence>
<evidence type="ECO:0000256" key="9">
    <source>
        <dbReference type="PIRSR" id="PIRSR004682-2"/>
    </source>
</evidence>
<keyword evidence="3 11" id="KW-0479">Metal-binding</keyword>
<dbReference type="SUPFAM" id="SSF56784">
    <property type="entry name" value="HAD-like"/>
    <property type="match status" value="1"/>
</dbReference>
<feature type="binding site" evidence="9">
    <location>
        <begin position="116"/>
        <end position="117"/>
    </location>
    <ligand>
        <name>substrate</name>
    </ligand>
</feature>
<dbReference type="InterPro" id="IPR004446">
    <property type="entry name" value="Heptose_bisP_phosphatase"/>
</dbReference>
<feature type="binding site" evidence="11">
    <location>
        <position position="142"/>
    </location>
    <ligand>
        <name>Mg(2+)</name>
        <dbReference type="ChEBI" id="CHEBI:18420"/>
    </ligand>
</feature>
<feature type="binding site" evidence="9">
    <location>
        <position position="143"/>
    </location>
    <ligand>
        <name>substrate</name>
    </ligand>
</feature>
<dbReference type="CDD" id="cd07503">
    <property type="entry name" value="HAD_HisB-N"/>
    <property type="match status" value="1"/>
</dbReference>
<evidence type="ECO:0000256" key="1">
    <source>
        <dbReference type="ARBA" id="ARBA00004496"/>
    </source>
</evidence>
<dbReference type="PANTHER" id="PTHR42891">
    <property type="entry name" value="D-GLYCERO-BETA-D-MANNO-HEPTOSE-1,7-BISPHOSPHATE 7-PHOSPHATASE"/>
    <property type="match status" value="1"/>
</dbReference>